<comment type="caution">
    <text evidence="2">The sequence shown here is derived from an EMBL/GenBank/DDBJ whole genome shotgun (WGS) entry which is preliminary data.</text>
</comment>
<keyword evidence="1" id="KW-0472">Membrane</keyword>
<feature type="transmembrane region" description="Helical" evidence="1">
    <location>
        <begin position="36"/>
        <end position="55"/>
    </location>
</feature>
<keyword evidence="3" id="KW-1185">Reference proteome</keyword>
<evidence type="ECO:0000256" key="1">
    <source>
        <dbReference type="SAM" id="Phobius"/>
    </source>
</evidence>
<sequence>MLVELSVFVATLTVPAAIGFGLGTMRPGNKRVTNGLIAAAPVAVAFFAFAGWIALTQDMSCEVEPCQNMAPLWAIVMFVLGVVTFITGLGVGMIADAFARNRAEKIAE</sequence>
<evidence type="ECO:0000313" key="2">
    <source>
        <dbReference type="EMBL" id="MEN7536068.1"/>
    </source>
</evidence>
<protein>
    <submittedName>
        <fullName evidence="2">Uncharacterized protein</fullName>
    </submittedName>
</protein>
<dbReference type="RefSeq" id="WP_346783523.1">
    <property type="nucleotide sequence ID" value="NZ_JBDLBR010000001.1"/>
</dbReference>
<gene>
    <name evidence="2" type="ORF">ABDJ38_02640</name>
</gene>
<organism evidence="2 3">
    <name type="scientific">Aurantiacibacter flavus</name>
    <dbReference type="NCBI Taxonomy" id="3145232"/>
    <lineage>
        <taxon>Bacteria</taxon>
        <taxon>Pseudomonadati</taxon>
        <taxon>Pseudomonadota</taxon>
        <taxon>Alphaproteobacteria</taxon>
        <taxon>Sphingomonadales</taxon>
        <taxon>Erythrobacteraceae</taxon>
        <taxon>Aurantiacibacter</taxon>
    </lineage>
</organism>
<keyword evidence="1" id="KW-0812">Transmembrane</keyword>
<keyword evidence="1" id="KW-1133">Transmembrane helix</keyword>
<accession>A0ABV0CT66</accession>
<proteinExistence type="predicted"/>
<reference evidence="2 3" key="1">
    <citation type="submission" date="2024-05" db="EMBL/GenBank/DDBJ databases">
        <authorList>
            <person name="Park S."/>
        </authorList>
    </citation>
    <scope>NUCLEOTIDE SEQUENCE [LARGE SCALE GENOMIC DNA]</scope>
    <source>
        <strain evidence="2 3">DGU5</strain>
    </source>
</reference>
<feature type="transmembrane region" description="Helical" evidence="1">
    <location>
        <begin position="6"/>
        <end position="24"/>
    </location>
</feature>
<name>A0ABV0CT66_9SPHN</name>
<feature type="transmembrane region" description="Helical" evidence="1">
    <location>
        <begin position="75"/>
        <end position="99"/>
    </location>
</feature>
<dbReference type="Proteomes" id="UP001484535">
    <property type="component" value="Unassembled WGS sequence"/>
</dbReference>
<evidence type="ECO:0000313" key="3">
    <source>
        <dbReference type="Proteomes" id="UP001484535"/>
    </source>
</evidence>
<dbReference type="EMBL" id="JBDLBR010000001">
    <property type="protein sequence ID" value="MEN7536068.1"/>
    <property type="molecule type" value="Genomic_DNA"/>
</dbReference>